<evidence type="ECO:0000313" key="3">
    <source>
        <dbReference type="Proteomes" id="UP001526201"/>
    </source>
</evidence>
<sequence>MSSHHRQTIEKLFHHPAGGNIEWREVLSLLADLGTVTEGHNGKFTVTLGPETEVIEAPRGKDIDEQTTVDLRRMLRQAGCAPDGGEPTADTRTRDHGDGQWGNPARSL</sequence>
<comment type="caution">
    <text evidence="2">The sequence shown here is derived from an EMBL/GenBank/DDBJ whole genome shotgun (WGS) entry which is preliminary data.</text>
</comment>
<dbReference type="Proteomes" id="UP001526201">
    <property type="component" value="Unassembled WGS sequence"/>
</dbReference>
<protein>
    <submittedName>
        <fullName evidence="2">Type II toxin-antitoxin system HicA family toxin</fullName>
    </submittedName>
</protein>
<organism evidence="2 3">
    <name type="scientific">Mycolicibacterium komossense</name>
    <dbReference type="NCBI Taxonomy" id="1779"/>
    <lineage>
        <taxon>Bacteria</taxon>
        <taxon>Bacillati</taxon>
        <taxon>Actinomycetota</taxon>
        <taxon>Actinomycetes</taxon>
        <taxon>Mycobacteriales</taxon>
        <taxon>Mycobacteriaceae</taxon>
        <taxon>Mycolicibacterium</taxon>
    </lineage>
</organism>
<gene>
    <name evidence="2" type="ORF">H7J73_26475</name>
</gene>
<dbReference type="RefSeq" id="WP_264070815.1">
    <property type="nucleotide sequence ID" value="NZ_JACKTY010000045.1"/>
</dbReference>
<feature type="compositionally biased region" description="Basic and acidic residues" evidence="1">
    <location>
        <begin position="89"/>
        <end position="98"/>
    </location>
</feature>
<name>A0ABT3CJ27_9MYCO</name>
<evidence type="ECO:0000256" key="1">
    <source>
        <dbReference type="SAM" id="MobiDB-lite"/>
    </source>
</evidence>
<reference evidence="2 3" key="1">
    <citation type="journal article" date="2022" name="BMC Genomics">
        <title>Comparative genome analysis of mycobacteria focusing on tRNA and non-coding RNA.</title>
        <authorList>
            <person name="Behra P.R.K."/>
            <person name="Pettersson B.M.F."/>
            <person name="Ramesh M."/>
            <person name="Das S."/>
            <person name="Dasgupta S."/>
            <person name="Kirsebom L.A."/>
        </authorList>
    </citation>
    <scope>NUCLEOTIDE SEQUENCE [LARGE SCALE GENOMIC DNA]</scope>
    <source>
        <strain evidence="2 3">DSM 44078</strain>
    </source>
</reference>
<feature type="region of interest" description="Disordered" evidence="1">
    <location>
        <begin position="78"/>
        <end position="108"/>
    </location>
</feature>
<dbReference type="EMBL" id="JACKTY010000045">
    <property type="protein sequence ID" value="MCV7229559.1"/>
    <property type="molecule type" value="Genomic_DNA"/>
</dbReference>
<accession>A0ABT3CJ27</accession>
<evidence type="ECO:0000313" key="2">
    <source>
        <dbReference type="EMBL" id="MCV7229559.1"/>
    </source>
</evidence>
<proteinExistence type="predicted"/>
<keyword evidence="3" id="KW-1185">Reference proteome</keyword>